<keyword evidence="2" id="KW-1185">Reference proteome</keyword>
<accession>W4LHV3</accession>
<dbReference type="Proteomes" id="UP000019141">
    <property type="component" value="Unassembled WGS sequence"/>
</dbReference>
<dbReference type="HOGENOM" id="CLU_1088550_0_0_7"/>
<dbReference type="GO" id="GO:0005737">
    <property type="term" value="C:cytoplasm"/>
    <property type="evidence" value="ECO:0007669"/>
    <property type="project" value="TreeGrafter"/>
</dbReference>
<dbReference type="GO" id="GO:0004029">
    <property type="term" value="F:aldehyde dehydrogenase (NAD+) activity"/>
    <property type="evidence" value="ECO:0007669"/>
    <property type="project" value="TreeGrafter"/>
</dbReference>
<dbReference type="SUPFAM" id="SSF51735">
    <property type="entry name" value="NAD(P)-binding Rossmann-fold domains"/>
    <property type="match status" value="1"/>
</dbReference>
<comment type="caution">
    <text evidence="1">The sequence shown here is derived from an EMBL/GenBank/DDBJ whole genome shotgun (WGS) entry which is preliminary data.</text>
</comment>
<sequence length="255" mass="27193">MRLVVWGAGELGGRVAIQWAQSGHAAVGITQGTARHDDLRRAGVEPRIGSAVDVLRPDDVLLLALPGNATQKTAVDALQSTTPPYRAVLISSTGYYGTPVGRVDEQTPAGKTPHAINVEAAERAFRTWAGASGIVIRFGGLYRPGRGPMSALLRRGAAPEGAPNRTLALIHYADAATATLAALRHPAPESTYVGVVPPCPTRLDFYTHACEAASLPQPVFTSPLPHPPAEYDVTRFRRDLLPQPNHPDWRDALAI</sequence>
<proteinExistence type="predicted"/>
<dbReference type="Gene3D" id="3.40.50.720">
    <property type="entry name" value="NAD(P)-binding Rossmann-like Domain"/>
    <property type="match status" value="1"/>
</dbReference>
<evidence type="ECO:0008006" key="3">
    <source>
        <dbReference type="Google" id="ProtNLM"/>
    </source>
</evidence>
<gene>
    <name evidence="1" type="ORF">ETSY1_22165</name>
</gene>
<evidence type="ECO:0000313" key="2">
    <source>
        <dbReference type="Proteomes" id="UP000019141"/>
    </source>
</evidence>
<evidence type="ECO:0000313" key="1">
    <source>
        <dbReference type="EMBL" id="ETW97562.1"/>
    </source>
</evidence>
<dbReference type="PANTHER" id="PTHR48079">
    <property type="entry name" value="PROTEIN YEEZ"/>
    <property type="match status" value="1"/>
</dbReference>
<dbReference type="InterPro" id="IPR036291">
    <property type="entry name" value="NAD(P)-bd_dom_sf"/>
</dbReference>
<dbReference type="InterPro" id="IPR051783">
    <property type="entry name" value="NAD(P)-dependent_oxidoreduct"/>
</dbReference>
<dbReference type="PANTHER" id="PTHR48079:SF6">
    <property type="entry name" value="NAD(P)-BINDING DOMAIN-CONTAINING PROTEIN-RELATED"/>
    <property type="match status" value="1"/>
</dbReference>
<reference evidence="1 2" key="1">
    <citation type="journal article" date="2014" name="Nature">
        <title>An environmental bacterial taxon with a large and distinct metabolic repertoire.</title>
        <authorList>
            <person name="Wilson M.C."/>
            <person name="Mori T."/>
            <person name="Ruckert C."/>
            <person name="Uria A.R."/>
            <person name="Helf M.J."/>
            <person name="Takada K."/>
            <person name="Gernert C."/>
            <person name="Steffens U.A."/>
            <person name="Heycke N."/>
            <person name="Schmitt S."/>
            <person name="Rinke C."/>
            <person name="Helfrich E.J."/>
            <person name="Brachmann A.O."/>
            <person name="Gurgui C."/>
            <person name="Wakimoto T."/>
            <person name="Kracht M."/>
            <person name="Crusemann M."/>
            <person name="Hentschel U."/>
            <person name="Abe I."/>
            <person name="Matsunaga S."/>
            <person name="Kalinowski J."/>
            <person name="Takeyama H."/>
            <person name="Piel J."/>
        </authorList>
    </citation>
    <scope>NUCLEOTIDE SEQUENCE [LARGE SCALE GENOMIC DNA]</scope>
    <source>
        <strain evidence="2">TSY1</strain>
    </source>
</reference>
<protein>
    <recommendedName>
        <fullName evidence="3">NAD(P)-binding domain-containing protein</fullName>
    </recommendedName>
</protein>
<organism evidence="1 2">
    <name type="scientific">Entotheonella factor</name>
    <dbReference type="NCBI Taxonomy" id="1429438"/>
    <lineage>
        <taxon>Bacteria</taxon>
        <taxon>Pseudomonadati</taxon>
        <taxon>Nitrospinota/Tectimicrobiota group</taxon>
        <taxon>Candidatus Tectimicrobiota</taxon>
        <taxon>Candidatus Entotheonellia</taxon>
        <taxon>Candidatus Entotheonellales</taxon>
        <taxon>Candidatus Entotheonellaceae</taxon>
        <taxon>Candidatus Entotheonella</taxon>
    </lineage>
</organism>
<dbReference type="AlphaFoldDB" id="W4LHV3"/>
<dbReference type="EMBL" id="AZHW01000649">
    <property type="protein sequence ID" value="ETW97562.1"/>
    <property type="molecule type" value="Genomic_DNA"/>
</dbReference>
<name>W4LHV3_ENTF1</name>